<dbReference type="SMART" id="SM00267">
    <property type="entry name" value="GGDEF"/>
    <property type="match status" value="1"/>
</dbReference>
<dbReference type="InterPro" id="IPR043128">
    <property type="entry name" value="Rev_trsase/Diguanyl_cyclase"/>
</dbReference>
<dbReference type="CDD" id="cd01949">
    <property type="entry name" value="GGDEF"/>
    <property type="match status" value="1"/>
</dbReference>
<keyword evidence="5" id="KW-0732">Signal</keyword>
<feature type="coiled-coil region" evidence="3">
    <location>
        <begin position="824"/>
        <end position="851"/>
    </location>
</feature>
<evidence type="ECO:0000256" key="1">
    <source>
        <dbReference type="ARBA" id="ARBA00012528"/>
    </source>
</evidence>
<keyword evidence="3" id="KW-0175">Coiled coil</keyword>
<gene>
    <name evidence="7" type="ORF">J2W68_000537</name>
</gene>
<dbReference type="InterPro" id="IPR000160">
    <property type="entry name" value="GGDEF_dom"/>
</dbReference>
<evidence type="ECO:0000256" key="5">
    <source>
        <dbReference type="SAM" id="SignalP"/>
    </source>
</evidence>
<dbReference type="InterPro" id="IPR050469">
    <property type="entry name" value="Diguanylate_Cyclase"/>
</dbReference>
<feature type="transmembrane region" description="Helical" evidence="4">
    <location>
        <begin position="786"/>
        <end position="804"/>
    </location>
</feature>
<comment type="caution">
    <text evidence="7">The sequence shown here is derived from an EMBL/GenBank/DDBJ whole genome shotgun (WGS) entry which is preliminary data.</text>
</comment>
<protein>
    <recommendedName>
        <fullName evidence="1">diguanylate cyclase</fullName>
        <ecNumber evidence="1">2.7.7.65</ecNumber>
    </recommendedName>
</protein>
<keyword evidence="4" id="KW-1133">Transmembrane helix</keyword>
<evidence type="ECO:0000256" key="2">
    <source>
        <dbReference type="ARBA" id="ARBA00034247"/>
    </source>
</evidence>
<dbReference type="PANTHER" id="PTHR45138:SF9">
    <property type="entry name" value="DIGUANYLATE CYCLASE DGCM-RELATED"/>
    <property type="match status" value="1"/>
</dbReference>
<keyword evidence="4" id="KW-0812">Transmembrane</keyword>
<dbReference type="SUPFAM" id="SSF55073">
    <property type="entry name" value="Nucleotide cyclase"/>
    <property type="match status" value="1"/>
</dbReference>
<dbReference type="Gene3D" id="2.60.40.10">
    <property type="entry name" value="Immunoglobulins"/>
    <property type="match status" value="1"/>
</dbReference>
<organism evidence="7 8">
    <name type="scientific">Luteimonas terrae</name>
    <dbReference type="NCBI Taxonomy" id="1530191"/>
    <lineage>
        <taxon>Bacteria</taxon>
        <taxon>Pseudomonadati</taxon>
        <taxon>Pseudomonadota</taxon>
        <taxon>Gammaproteobacteria</taxon>
        <taxon>Lysobacterales</taxon>
        <taxon>Lysobacteraceae</taxon>
        <taxon>Luteimonas</taxon>
    </lineage>
</organism>
<keyword evidence="8" id="KW-1185">Reference proteome</keyword>
<dbReference type="Gene3D" id="2.130.10.10">
    <property type="entry name" value="YVTN repeat-like/Quinoprotein amine dehydrogenase"/>
    <property type="match status" value="3"/>
</dbReference>
<dbReference type="InterPro" id="IPR011110">
    <property type="entry name" value="Reg_prop"/>
</dbReference>
<evidence type="ECO:0000256" key="3">
    <source>
        <dbReference type="SAM" id="Coils"/>
    </source>
</evidence>
<evidence type="ECO:0000313" key="7">
    <source>
        <dbReference type="EMBL" id="MDR7191829.1"/>
    </source>
</evidence>
<reference evidence="7 8" key="1">
    <citation type="submission" date="2023-07" db="EMBL/GenBank/DDBJ databases">
        <title>Sorghum-associated microbial communities from plants grown in Nebraska, USA.</title>
        <authorList>
            <person name="Schachtman D."/>
        </authorList>
    </citation>
    <scope>NUCLEOTIDE SEQUENCE [LARGE SCALE GENOMIC DNA]</scope>
    <source>
        <strain evidence="7 8">4099</strain>
    </source>
</reference>
<dbReference type="SUPFAM" id="SSF63829">
    <property type="entry name" value="Calcium-dependent phosphotriesterase"/>
    <property type="match status" value="1"/>
</dbReference>
<dbReference type="NCBIfam" id="TIGR00254">
    <property type="entry name" value="GGDEF"/>
    <property type="match status" value="1"/>
</dbReference>
<dbReference type="InterPro" id="IPR015943">
    <property type="entry name" value="WD40/YVTN_repeat-like_dom_sf"/>
</dbReference>
<name>A0ABU1XST8_9GAMM</name>
<evidence type="ECO:0000313" key="8">
    <source>
        <dbReference type="Proteomes" id="UP001256588"/>
    </source>
</evidence>
<comment type="catalytic activity">
    <reaction evidence="2">
        <text>2 GTP = 3',3'-c-di-GMP + 2 diphosphate</text>
        <dbReference type="Rhea" id="RHEA:24898"/>
        <dbReference type="ChEBI" id="CHEBI:33019"/>
        <dbReference type="ChEBI" id="CHEBI:37565"/>
        <dbReference type="ChEBI" id="CHEBI:58805"/>
        <dbReference type="EC" id="2.7.7.65"/>
    </reaction>
</comment>
<feature type="chain" id="PRO_5046864854" description="diguanylate cyclase" evidence="5">
    <location>
        <begin position="50"/>
        <end position="1059"/>
    </location>
</feature>
<feature type="domain" description="GGDEF" evidence="6">
    <location>
        <begin position="881"/>
        <end position="1020"/>
    </location>
</feature>
<evidence type="ECO:0000256" key="4">
    <source>
        <dbReference type="SAM" id="Phobius"/>
    </source>
</evidence>
<dbReference type="Pfam" id="PF07494">
    <property type="entry name" value="Reg_prop"/>
    <property type="match status" value="2"/>
</dbReference>
<accession>A0ABU1XST8</accession>
<dbReference type="SUPFAM" id="SSF101898">
    <property type="entry name" value="NHL repeat"/>
    <property type="match status" value="1"/>
</dbReference>
<dbReference type="Gene3D" id="3.30.70.270">
    <property type="match status" value="1"/>
</dbReference>
<dbReference type="RefSeq" id="WP_310232563.1">
    <property type="nucleotide sequence ID" value="NZ_JAVDWO010000002.1"/>
</dbReference>
<dbReference type="Proteomes" id="UP001256588">
    <property type="component" value="Unassembled WGS sequence"/>
</dbReference>
<evidence type="ECO:0000259" key="6">
    <source>
        <dbReference type="PROSITE" id="PS50887"/>
    </source>
</evidence>
<dbReference type="InterPro" id="IPR029787">
    <property type="entry name" value="Nucleotide_cyclase"/>
</dbReference>
<dbReference type="Pfam" id="PF00990">
    <property type="entry name" value="GGDEF"/>
    <property type="match status" value="1"/>
</dbReference>
<sequence length="1059" mass="115212">MRTTTVASARVACEPVRVDADGVVPGRMRSTARLLTAALLGCASFTVFAQHTDPVEDPPLSLEVYGLDEGLSQLTVSAMTGDDQCFLWVATQDGLNRFDGHRFRAYRNTPDQPVGGANLVSSSLESIAFEPQRTRMWLGTNDAGLEVVHLPTWTERRLGVADGLSHARVGRILLDPAGGAWLGTEAGVDQVDADIRSVRNLGATGEIVGLVWSAARGTPVALDTACRLWSVEANGLVALPALPGARRCVSLQAGREGLWVLAADAGLFRLDTAAQLQQHWPPADLGMPATEATAMIRLDDGRVLTGYGNGAVVQLAPGSDRPRRLRFDNPPGSAITGFHQGATGAWWIGTYTSGLYRVRPLASVIRYDGAGVGTMEDWASHSVRSIRRDGTSMLIGTDSGLRMRDGTRADWHTVTGLADMSVRAIEPARDGGWWIGTQVGLYRLHADGSVDTFDGLRDARIDALLAEDDILWIGTRSGVQRLRGGRFDPDPRFAPLTGDMITVLYRDSDDSLWVGTNTRGLWRLHDGVLAQVEPAGAGMHRSVWAIHGDADAIWVGAFAAGLYRIDRATGESSVLTERDGLTNNVVYRILSDSGGRLWLSTNLGLSVYDPDSGIVQNLGRRDGLRNQEFNSGSAFTASDGLLYFGGTMGVDVIAPMQLPRRSAPARPVLTSLQLLSRQSDTDARSSTTTDIVYTPEITLHDENSVFTIGMTAIDFLAPAAAQLRYRVEGLHTGWIYPHRAHTEFSLNHLPAGRYRLDVQAAGRDGQFGESRVLKIVMPPPPWRHPLAYVLYALIAALLVAYYVHRTRRAVQRARERAELLDRTVAERTAQLEHANRQLQQSNAQLDAATRLDPLTQVPNRRELQAWLAREAVRAPGRRGADALFFFMLDIDAFKRINDGHGHQAGDEALVQFAGRMRALTRDGDLLLRWGGEEFMLVARLDDADAAAGLAERMRSTIADTPIALAHGASLRMTCSIGFAPWPLSIAWPTLGDWQQTIALADRCLYAAKDAGRDAWVGLVPGLDADRPRLQALLSGADPVTLGDAVRLLHSTAMPPRFER</sequence>
<dbReference type="PANTHER" id="PTHR45138">
    <property type="entry name" value="REGULATORY COMPONENTS OF SENSORY TRANSDUCTION SYSTEM"/>
    <property type="match status" value="1"/>
</dbReference>
<dbReference type="EC" id="2.7.7.65" evidence="1"/>
<keyword evidence="4" id="KW-0472">Membrane</keyword>
<dbReference type="InterPro" id="IPR013783">
    <property type="entry name" value="Ig-like_fold"/>
</dbReference>
<dbReference type="EMBL" id="JAVDWO010000002">
    <property type="protein sequence ID" value="MDR7191829.1"/>
    <property type="molecule type" value="Genomic_DNA"/>
</dbReference>
<proteinExistence type="predicted"/>
<dbReference type="PROSITE" id="PS50887">
    <property type="entry name" value="GGDEF"/>
    <property type="match status" value="1"/>
</dbReference>
<feature type="signal peptide" evidence="5">
    <location>
        <begin position="1"/>
        <end position="49"/>
    </location>
</feature>